<evidence type="ECO:0000256" key="4">
    <source>
        <dbReference type="ARBA" id="ARBA00023136"/>
    </source>
</evidence>
<gene>
    <name evidence="7" type="ORF">GTW09_12240</name>
</gene>
<protein>
    <submittedName>
        <fullName evidence="7">Entericidin A/B family lipoprotein</fullName>
    </submittedName>
</protein>
<reference evidence="7 8" key="1">
    <citation type="submission" date="2020-01" db="EMBL/GenBank/DDBJ databases">
        <title>Genomes of bacteria type strains.</title>
        <authorList>
            <person name="Chen J."/>
            <person name="Zhu S."/>
            <person name="Yang J."/>
        </authorList>
    </citation>
    <scope>NUCLEOTIDE SEQUENCE [LARGE SCALE GENOMIC DNA]</scope>
    <source>
        <strain evidence="7 8">LMG 22958</strain>
    </source>
</reference>
<evidence type="ECO:0000256" key="3">
    <source>
        <dbReference type="ARBA" id="ARBA00022729"/>
    </source>
</evidence>
<keyword evidence="8" id="KW-1185">Reference proteome</keyword>
<comment type="caution">
    <text evidence="7">The sequence shown here is derived from an EMBL/GenBank/DDBJ whole genome shotgun (WGS) entry which is preliminary data.</text>
</comment>
<organism evidence="7 8">
    <name type="scientific">Alteromonas hispanica</name>
    <dbReference type="NCBI Taxonomy" id="315421"/>
    <lineage>
        <taxon>Bacteria</taxon>
        <taxon>Pseudomonadati</taxon>
        <taxon>Pseudomonadota</taxon>
        <taxon>Gammaproteobacteria</taxon>
        <taxon>Alteromonadales</taxon>
        <taxon>Alteromonadaceae</taxon>
        <taxon>Alteromonas/Salinimonas group</taxon>
        <taxon>Alteromonas</taxon>
    </lineage>
</organism>
<dbReference type="Pfam" id="PF08085">
    <property type="entry name" value="Entericidin"/>
    <property type="match status" value="1"/>
</dbReference>
<dbReference type="Proteomes" id="UP000478837">
    <property type="component" value="Unassembled WGS sequence"/>
</dbReference>
<keyword evidence="6 7" id="KW-0449">Lipoprotein</keyword>
<evidence type="ECO:0000256" key="2">
    <source>
        <dbReference type="ARBA" id="ARBA00022475"/>
    </source>
</evidence>
<dbReference type="InterPro" id="IPR012556">
    <property type="entry name" value="Entericidin"/>
</dbReference>
<evidence type="ECO:0000256" key="5">
    <source>
        <dbReference type="ARBA" id="ARBA00023139"/>
    </source>
</evidence>
<dbReference type="PROSITE" id="PS51257">
    <property type="entry name" value="PROKAR_LIPOPROTEIN"/>
    <property type="match status" value="1"/>
</dbReference>
<name>A0A6L9MW63_9ALTE</name>
<keyword evidence="2" id="KW-1003">Cell membrane</keyword>
<keyword evidence="5" id="KW-0564">Palmitate</keyword>
<dbReference type="EMBL" id="JAAAWP010000007">
    <property type="protein sequence ID" value="NDW22297.1"/>
    <property type="molecule type" value="Genomic_DNA"/>
</dbReference>
<keyword evidence="3" id="KW-0732">Signal</keyword>
<sequence>MEKSMNTLIESKTVRALFVALVMGASLGGCATIEGAGEDIESAGDAIEDTAEDASN</sequence>
<dbReference type="AlphaFoldDB" id="A0A6L9MW63"/>
<dbReference type="GO" id="GO:0016020">
    <property type="term" value="C:membrane"/>
    <property type="evidence" value="ECO:0007669"/>
    <property type="project" value="InterPro"/>
</dbReference>
<comment type="similarity">
    <text evidence="1">Belongs to the EcnA/EcnB lipoprotein family.</text>
</comment>
<accession>A0A6L9MW63</accession>
<proteinExistence type="inferred from homology"/>
<evidence type="ECO:0000313" key="8">
    <source>
        <dbReference type="Proteomes" id="UP000478837"/>
    </source>
</evidence>
<dbReference type="GO" id="GO:0009636">
    <property type="term" value="P:response to toxic substance"/>
    <property type="evidence" value="ECO:0007669"/>
    <property type="project" value="InterPro"/>
</dbReference>
<evidence type="ECO:0000256" key="1">
    <source>
        <dbReference type="ARBA" id="ARBA00010296"/>
    </source>
</evidence>
<keyword evidence="4" id="KW-0472">Membrane</keyword>
<evidence type="ECO:0000256" key="6">
    <source>
        <dbReference type="ARBA" id="ARBA00023288"/>
    </source>
</evidence>
<evidence type="ECO:0000313" key="7">
    <source>
        <dbReference type="EMBL" id="NDW22297.1"/>
    </source>
</evidence>